<dbReference type="RefSeq" id="XP_056036302.1">
    <property type="nucleotide sequence ID" value="XM_056180289.1"/>
</dbReference>
<dbReference type="EMBL" id="CP115611">
    <property type="protein sequence ID" value="WBW72059.1"/>
    <property type="molecule type" value="Genomic_DNA"/>
</dbReference>
<dbReference type="AlphaFoldDB" id="A0AAE9W9B2"/>
<evidence type="ECO:0000313" key="1">
    <source>
        <dbReference type="EMBL" id="WBW72059.1"/>
    </source>
</evidence>
<sequence length="166" mass="19345">MSLTEEDLRKFHDEHFGNVAIQCWENAFLQSPADLDVSSTYNKNSKLPSIERYPDGTIRTLTDEQISYFRESEVRELKWKREKEQFMQEKEKATKAFEQTSVAASVPESEPHVPMPLQQSLSLDSYQTLYGYSCHDILELEQILDNSFQKFTAVATKYWPPIPIRS</sequence>
<evidence type="ECO:0000313" key="2">
    <source>
        <dbReference type="Proteomes" id="UP001212411"/>
    </source>
</evidence>
<accession>A0AAE9W9B2</accession>
<dbReference type="GeneID" id="80874978"/>
<protein>
    <submittedName>
        <fullName evidence="1">SMN complex subunit Gem8</fullName>
    </submittedName>
</protein>
<keyword evidence="2" id="KW-1185">Reference proteome</keyword>
<dbReference type="PANTHER" id="PTHR40642">
    <property type="entry name" value="YALI0F31295P"/>
    <property type="match status" value="1"/>
</dbReference>
<dbReference type="Pfam" id="PF12720">
    <property type="entry name" value="DUF3807"/>
    <property type="match status" value="1"/>
</dbReference>
<dbReference type="KEGG" id="som:SOMG_01496"/>
<name>A0AAE9W9B2_9SCHI</name>
<dbReference type="PANTHER" id="PTHR40642:SF1">
    <property type="entry name" value="YALI0F31295P"/>
    <property type="match status" value="1"/>
</dbReference>
<dbReference type="InterPro" id="IPR024526">
    <property type="entry name" value="DUF3807"/>
</dbReference>
<reference evidence="1 2" key="1">
    <citation type="journal article" date="2023" name="G3 (Bethesda)">
        <title>A high-quality reference genome for the fission yeast Schizosaccharomyces osmophilus.</title>
        <authorList>
            <person name="Jia G.S."/>
            <person name="Zhang W.C."/>
            <person name="Liang Y."/>
            <person name="Liu X.H."/>
            <person name="Rhind N."/>
            <person name="Pidoux A."/>
            <person name="Brysch-Herzberg M."/>
            <person name="Du L.L."/>
        </authorList>
    </citation>
    <scope>NUCLEOTIDE SEQUENCE [LARGE SCALE GENOMIC DNA]</scope>
    <source>
        <strain evidence="1 2">CBS 15793</strain>
    </source>
</reference>
<dbReference type="Proteomes" id="UP001212411">
    <property type="component" value="Chromosome 1"/>
</dbReference>
<proteinExistence type="predicted"/>
<organism evidence="1 2">
    <name type="scientific">Schizosaccharomyces osmophilus</name>
    <dbReference type="NCBI Taxonomy" id="2545709"/>
    <lineage>
        <taxon>Eukaryota</taxon>
        <taxon>Fungi</taxon>
        <taxon>Dikarya</taxon>
        <taxon>Ascomycota</taxon>
        <taxon>Taphrinomycotina</taxon>
        <taxon>Schizosaccharomycetes</taxon>
        <taxon>Schizosaccharomycetales</taxon>
        <taxon>Schizosaccharomycetaceae</taxon>
        <taxon>Schizosaccharomyces</taxon>
    </lineage>
</organism>
<gene>
    <name evidence="1" type="primary">gem8</name>
    <name evidence="1" type="ORF">SOMG_01496</name>
</gene>